<dbReference type="PANTHER" id="PTHR30231:SF4">
    <property type="entry name" value="PROTEIN NEN2"/>
    <property type="match status" value="1"/>
</dbReference>
<dbReference type="InterPro" id="IPR006054">
    <property type="entry name" value="DnaQ"/>
</dbReference>
<comment type="caution">
    <text evidence="5">The sequence shown here is derived from an EMBL/GenBank/DDBJ whole genome shotgun (WGS) entry which is preliminary data.</text>
</comment>
<gene>
    <name evidence="5" type="ORF">LBU54_12815</name>
</gene>
<keyword evidence="1" id="KW-0540">Nuclease</keyword>
<dbReference type="CDD" id="cd06127">
    <property type="entry name" value="DEDDh"/>
    <property type="match status" value="1"/>
</dbReference>
<evidence type="ECO:0000313" key="5">
    <source>
        <dbReference type="EMBL" id="MCA0133470.1"/>
    </source>
</evidence>
<keyword evidence="6" id="KW-1185">Reference proteome</keyword>
<evidence type="ECO:0000256" key="2">
    <source>
        <dbReference type="ARBA" id="ARBA00022801"/>
    </source>
</evidence>
<evidence type="ECO:0000256" key="1">
    <source>
        <dbReference type="ARBA" id="ARBA00022722"/>
    </source>
</evidence>
<evidence type="ECO:0000313" key="6">
    <source>
        <dbReference type="Proteomes" id="UP001198901"/>
    </source>
</evidence>
<dbReference type="SUPFAM" id="SSF53098">
    <property type="entry name" value="Ribonuclease H-like"/>
    <property type="match status" value="1"/>
</dbReference>
<evidence type="ECO:0000256" key="3">
    <source>
        <dbReference type="ARBA" id="ARBA00022839"/>
    </source>
</evidence>
<dbReference type="InterPro" id="IPR036397">
    <property type="entry name" value="RNaseH_sf"/>
</dbReference>
<proteinExistence type="predicted"/>
<feature type="domain" description="Exonuclease" evidence="4">
    <location>
        <begin position="32"/>
        <end position="201"/>
    </location>
</feature>
<dbReference type="InterPro" id="IPR013520">
    <property type="entry name" value="Ribonucl_H"/>
</dbReference>
<keyword evidence="2" id="KW-0378">Hydrolase</keyword>
<dbReference type="NCBIfam" id="TIGR00573">
    <property type="entry name" value="dnaq"/>
    <property type="match status" value="1"/>
</dbReference>
<accession>A0ABS7XUL4</accession>
<protein>
    <submittedName>
        <fullName evidence="5">3'-5' exonuclease</fullName>
    </submittedName>
</protein>
<name>A0ABS7XUL4_9FLAO</name>
<dbReference type="Proteomes" id="UP001198901">
    <property type="component" value="Unassembled WGS sequence"/>
</dbReference>
<dbReference type="PANTHER" id="PTHR30231">
    <property type="entry name" value="DNA POLYMERASE III SUBUNIT EPSILON"/>
    <property type="match status" value="1"/>
</dbReference>
<organism evidence="5 6">
    <name type="scientific">Winogradskyella alexanderae</name>
    <dbReference type="NCBI Taxonomy" id="2877123"/>
    <lineage>
        <taxon>Bacteria</taxon>
        <taxon>Pseudomonadati</taxon>
        <taxon>Bacteroidota</taxon>
        <taxon>Flavobacteriia</taxon>
        <taxon>Flavobacteriales</taxon>
        <taxon>Flavobacteriaceae</taxon>
        <taxon>Winogradskyella</taxon>
    </lineage>
</organism>
<reference evidence="6" key="1">
    <citation type="submission" date="2023-07" db="EMBL/GenBank/DDBJ databases">
        <authorList>
            <person name="Yue Y."/>
        </authorList>
    </citation>
    <scope>NUCLEOTIDE SEQUENCE [LARGE SCALE GENOMIC DNA]</scope>
    <source>
        <strain evidence="6">D23</strain>
    </source>
</reference>
<dbReference type="Gene3D" id="3.30.420.10">
    <property type="entry name" value="Ribonuclease H-like superfamily/Ribonuclease H"/>
    <property type="match status" value="1"/>
</dbReference>
<dbReference type="GO" id="GO:0004527">
    <property type="term" value="F:exonuclease activity"/>
    <property type="evidence" value="ECO:0007669"/>
    <property type="project" value="UniProtKB-KW"/>
</dbReference>
<dbReference type="Pfam" id="PF00929">
    <property type="entry name" value="RNase_T"/>
    <property type="match status" value="1"/>
</dbReference>
<evidence type="ECO:0000259" key="4">
    <source>
        <dbReference type="SMART" id="SM00479"/>
    </source>
</evidence>
<dbReference type="EMBL" id="JAIUJR010000009">
    <property type="protein sequence ID" value="MCA0133470.1"/>
    <property type="molecule type" value="Genomic_DNA"/>
</dbReference>
<dbReference type="InterPro" id="IPR012337">
    <property type="entry name" value="RNaseH-like_sf"/>
</dbReference>
<sequence length="220" mass="25632">MKWFKSKSYPTYWENYLAQFKQTQSENLHDLRFVVFDTETTGLNTKKDRILSIGCIAIQNLKIKVADQLECYLIQENFNPDTVKIHGLLKEGSLKKLNEEEAILEFINYIGNSIIVAHHASFDIAMINSSLKRMDLPKLRNKVLDTNHLFRKMKINQNKEHFSLDEIANYFSIPLHDRHTASGDAYITALILLKIIAYLNKEKQYNLNDLLRSDQRIGLI</sequence>
<dbReference type="RefSeq" id="WP_224530474.1">
    <property type="nucleotide sequence ID" value="NZ_JAIUJR010000009.1"/>
</dbReference>
<dbReference type="SMART" id="SM00479">
    <property type="entry name" value="EXOIII"/>
    <property type="match status" value="1"/>
</dbReference>
<keyword evidence="3 5" id="KW-0269">Exonuclease</keyword>